<reference evidence="2 3" key="1">
    <citation type="submission" date="2022-10" db="EMBL/GenBank/DDBJ databases">
        <title>Defluviimonas sp. nov., isolated from ocean surface sediments.</title>
        <authorList>
            <person name="He W."/>
            <person name="Wang L."/>
            <person name="Zhang D.-F."/>
        </authorList>
    </citation>
    <scope>NUCLEOTIDE SEQUENCE [LARGE SCALE GENOMIC DNA]</scope>
    <source>
        <strain evidence="2 3">WL0024</strain>
    </source>
</reference>
<protein>
    <recommendedName>
        <fullName evidence="1">Immunity MXAN-0049 protein domain-containing protein</fullName>
    </recommendedName>
</protein>
<proteinExistence type="predicted"/>
<dbReference type="Pfam" id="PF07791">
    <property type="entry name" value="Imm11"/>
    <property type="match status" value="1"/>
</dbReference>
<evidence type="ECO:0000259" key="1">
    <source>
        <dbReference type="Pfam" id="PF07791"/>
    </source>
</evidence>
<name>A0ABT2X1B3_9RHOB</name>
<dbReference type="InterPro" id="IPR012433">
    <property type="entry name" value="Imm11"/>
</dbReference>
<keyword evidence="3" id="KW-1185">Reference proteome</keyword>
<dbReference type="Proteomes" id="UP001209535">
    <property type="component" value="Unassembled WGS sequence"/>
</dbReference>
<gene>
    <name evidence="2" type="ORF">OEZ60_06870</name>
</gene>
<evidence type="ECO:0000313" key="3">
    <source>
        <dbReference type="Proteomes" id="UP001209535"/>
    </source>
</evidence>
<evidence type="ECO:0000313" key="2">
    <source>
        <dbReference type="EMBL" id="MCU9847726.1"/>
    </source>
</evidence>
<organism evidence="2 3">
    <name type="scientific">Albidovulum salinarum</name>
    <dbReference type="NCBI Taxonomy" id="2984153"/>
    <lineage>
        <taxon>Bacteria</taxon>
        <taxon>Pseudomonadati</taxon>
        <taxon>Pseudomonadota</taxon>
        <taxon>Alphaproteobacteria</taxon>
        <taxon>Rhodobacterales</taxon>
        <taxon>Paracoccaceae</taxon>
        <taxon>Albidovulum</taxon>
    </lineage>
</organism>
<sequence>MTETVWLSVAPQKSQITAWFEMEDRVVPALQRSNNAMFHGGGGHLDPNLLPQRAVEDVGRKVTRLPHLFKLNGFLCVTEKAAAVLRTHDLGGGGLYPLELVRRDGVTPVPGQFWALNFGAKKNALNVEESRNIHGHPQHGFRPELWAKDDDIAVTPNALEGADIWGDESIRVGFFVSPNLGAALHKAGLAKAFHLMRCRVVGDRPGHPE</sequence>
<dbReference type="EMBL" id="JAOVQO010000005">
    <property type="protein sequence ID" value="MCU9847726.1"/>
    <property type="molecule type" value="Genomic_DNA"/>
</dbReference>
<feature type="domain" description="Immunity MXAN-0049 protein" evidence="1">
    <location>
        <begin position="61"/>
        <end position="189"/>
    </location>
</feature>
<accession>A0ABT2X1B3</accession>
<comment type="caution">
    <text evidence="2">The sequence shown here is derived from an EMBL/GenBank/DDBJ whole genome shotgun (WGS) entry which is preliminary data.</text>
</comment>
<dbReference type="RefSeq" id="WP_263334487.1">
    <property type="nucleotide sequence ID" value="NZ_JAOVQO010000005.1"/>
</dbReference>